<comment type="caution">
    <text evidence="3">The sequence shown here is derived from an EMBL/GenBank/DDBJ whole genome shotgun (WGS) entry which is preliminary data.</text>
</comment>
<evidence type="ECO:0000313" key="3">
    <source>
        <dbReference type="EMBL" id="TVY53656.1"/>
    </source>
</evidence>
<proteinExistence type="predicted"/>
<feature type="compositionally biased region" description="Basic and acidic residues" evidence="1">
    <location>
        <begin position="526"/>
        <end position="540"/>
    </location>
</feature>
<dbReference type="OrthoDB" id="2527403at2759"/>
<organism evidence="3 4">
    <name type="scientific">Lachnellula cervina</name>
    <dbReference type="NCBI Taxonomy" id="1316786"/>
    <lineage>
        <taxon>Eukaryota</taxon>
        <taxon>Fungi</taxon>
        <taxon>Dikarya</taxon>
        <taxon>Ascomycota</taxon>
        <taxon>Pezizomycotina</taxon>
        <taxon>Leotiomycetes</taxon>
        <taxon>Helotiales</taxon>
        <taxon>Lachnaceae</taxon>
        <taxon>Lachnellula</taxon>
    </lineage>
</organism>
<reference evidence="3 4" key="1">
    <citation type="submission" date="2018-05" db="EMBL/GenBank/DDBJ databases">
        <title>Whole genome sequencing for identification of molecular markers to develop diagnostic detection tools for the regulated plant pathogen Lachnellula willkommii.</title>
        <authorList>
            <person name="Giroux E."/>
            <person name="Bilodeau G."/>
        </authorList>
    </citation>
    <scope>NUCLEOTIDE SEQUENCE [LARGE SCALE GENOMIC DNA]</scope>
    <source>
        <strain evidence="3 4">CBS 625.97</strain>
    </source>
</reference>
<dbReference type="Pfam" id="PF10281">
    <property type="entry name" value="Ish1"/>
    <property type="match status" value="8"/>
</dbReference>
<sequence length="565" mass="62247">MKFFSQLLLLGLAAESTVASTWFSKAVYNKWHETELERWLSDNNVPYPTPADRKDLENLVKNNWQSKIASPYNDWDTNQLGSYLKQKGVETKDTAAANKDGLIAQVKNYWYETEDKAEDAYSSVKDWIFDSWTESQLKAYADKHGIPVPQPRTRDTTLQKLRSSYETVAKKAGETASYPGNWLYETWSESDLKEWLDSHGIPAPQPSTRDKLIASVRRNARVASLKMADLQASASQSAEAATQTLSEKLLDSWTDSQIKEWADKNGIKVPQGSKRNELLAIARKHRAQLTGDNISYSAKSAFGAATSSASNQYAKATDDAQLKAEDAFNSAIGTWSDSRLKAYLDARGVPVPQSGKKDELLAAVRLNRHKAATGWSAWTFDTWTVDNLKKYLAASSSETAQKASNQASATREQLLAAAQDAYASASTSGGTGYASVTSYLAKQTDSAKDSVFDTWSDSELKNYLDSYGVPVPQGSTKNELIAYARNQRNWFQYGTTTPQGTLWAKLSNGAQWVLNQLSIGASNTRKEASYQAEKAGDAVKEGVTTATNRAGEAAQRAGDKIKEEL</sequence>
<accession>A0A7D8UP64</accession>
<keyword evidence="4" id="KW-1185">Reference proteome</keyword>
<evidence type="ECO:0000256" key="2">
    <source>
        <dbReference type="SAM" id="SignalP"/>
    </source>
</evidence>
<dbReference type="Proteomes" id="UP000481288">
    <property type="component" value="Unassembled WGS sequence"/>
</dbReference>
<dbReference type="AlphaFoldDB" id="A0A7D8UP64"/>
<evidence type="ECO:0000313" key="4">
    <source>
        <dbReference type="Proteomes" id="UP000481288"/>
    </source>
</evidence>
<feature type="region of interest" description="Disordered" evidence="1">
    <location>
        <begin position="526"/>
        <end position="565"/>
    </location>
</feature>
<name>A0A7D8UP64_9HELO</name>
<dbReference type="EMBL" id="QGMG01000429">
    <property type="protein sequence ID" value="TVY53656.1"/>
    <property type="molecule type" value="Genomic_DNA"/>
</dbReference>
<feature type="signal peptide" evidence="2">
    <location>
        <begin position="1"/>
        <end position="19"/>
    </location>
</feature>
<keyword evidence="2" id="KW-0732">Signal</keyword>
<dbReference type="InterPro" id="IPR018803">
    <property type="entry name" value="Ish1/Msc1-like"/>
</dbReference>
<gene>
    <name evidence="3" type="primary">ish1</name>
    <name evidence="3" type="ORF">LCER1_G002501</name>
</gene>
<protein>
    <submittedName>
        <fullName evidence="3">Stress response protein ish1</fullName>
    </submittedName>
</protein>
<evidence type="ECO:0000256" key="1">
    <source>
        <dbReference type="SAM" id="MobiDB-lite"/>
    </source>
</evidence>
<feature type="chain" id="PRO_5028836173" evidence="2">
    <location>
        <begin position="20"/>
        <end position="565"/>
    </location>
</feature>